<dbReference type="KEGG" id="msaa:QYS49_36415"/>
<name>A0AA51N8T5_9BACT</name>
<evidence type="ECO:0000259" key="3">
    <source>
        <dbReference type="Pfam" id="PF18962"/>
    </source>
</evidence>
<dbReference type="AlphaFoldDB" id="A0AA51N8T5"/>
<accession>A0AA51N8T5</accession>
<dbReference type="InterPro" id="IPR026444">
    <property type="entry name" value="Secre_tail"/>
</dbReference>
<evidence type="ECO:0000313" key="5">
    <source>
        <dbReference type="Proteomes" id="UP001230496"/>
    </source>
</evidence>
<dbReference type="EMBL" id="CP129971">
    <property type="protein sequence ID" value="WMN10897.1"/>
    <property type="molecule type" value="Genomic_DNA"/>
</dbReference>
<evidence type="ECO:0000313" key="4">
    <source>
        <dbReference type="EMBL" id="WMN10897.1"/>
    </source>
</evidence>
<dbReference type="Pfam" id="PF13517">
    <property type="entry name" value="FG-GAP_3"/>
    <property type="match status" value="3"/>
</dbReference>
<feature type="signal peptide" evidence="2">
    <location>
        <begin position="1"/>
        <end position="21"/>
    </location>
</feature>
<dbReference type="Pfam" id="PF18962">
    <property type="entry name" value="Por_Secre_tail"/>
    <property type="match status" value="1"/>
</dbReference>
<evidence type="ECO:0000256" key="2">
    <source>
        <dbReference type="SAM" id="SignalP"/>
    </source>
</evidence>
<proteinExistence type="predicted"/>
<feature type="chain" id="PRO_5041460440" evidence="2">
    <location>
        <begin position="22"/>
        <end position="1103"/>
    </location>
</feature>
<gene>
    <name evidence="4" type="ORF">QYS49_36415</name>
</gene>
<dbReference type="PANTHER" id="PTHR46580:SF4">
    <property type="entry name" value="ATP_GTP-BINDING PROTEIN"/>
    <property type="match status" value="1"/>
</dbReference>
<dbReference type="InterPro" id="IPR013517">
    <property type="entry name" value="FG-GAP"/>
</dbReference>
<protein>
    <submittedName>
        <fullName evidence="4">FG-GAP-like repeat-containing protein</fullName>
    </submittedName>
</protein>
<reference evidence="4 5" key="1">
    <citation type="submission" date="2023-08" db="EMBL/GenBank/DDBJ databases">
        <title>Comparative genomics and taxonomic characterization of three novel marine species of genus Marivirga.</title>
        <authorList>
            <person name="Muhammad N."/>
            <person name="Kim S.-G."/>
        </authorList>
    </citation>
    <scope>NUCLEOTIDE SEQUENCE [LARGE SCALE GENOMIC DNA]</scope>
    <source>
        <strain evidence="4 5">BDSF4-3</strain>
    </source>
</reference>
<dbReference type="Proteomes" id="UP001230496">
    <property type="component" value="Chromosome"/>
</dbReference>
<sequence>MKKYLFFPIVVFFVISINSQAQISFQPSDTIQFNTEQSTFAELVDIDEDGQNELVYKLDNKIYSKKNFQDKSISSKSLIIDLDNISIHSITNFVDYNGDGHLDFGIVAFDSEETLKSYIYFIKGSEDGFSIDYRREITSIYFAKFIDINNDDSFELFYSEGSRFGYVEDWTSGIDGFDVEIQQEAVTGIEAVDYDKDGDLDIVATGNNSFNIYTIGQNQEFEQVYSVETEYTSNIISYGDINLDGFTDFIFRNQNNVYSLIYDNGGFIKTNITESLTLINVRSPKLVDIDQNNTLDVVFRDQQDRLAYLRNQSGTIDQLQTIGHTGIRFVDKLLFDDFDQDGFIDILTYNSGVYDLIYTDQNQEIKEISSGEFYNQSNGISSFDMDNDGNKDLVSIATSGSINITYNYKNNLNGEPIKHPIQRGSENLNIFDVDNDGLLDVFYYKANLSGGNSELYLMKGLGNRDFEEPVQWKYVPYGDTFFETDLNNDGVKEFLTFMFFYEEIVIVHPNSGDTDDYFNSENVISIQNGNGITAIDLGDISGNGSEDIVTANYESQNVSILINDGTGAFTESNIEVGQNVNSVRIFDYDFDGDKDLLLTVENQTDYTEKLQIYLNDGQLGFNLSEEFELDIYQAIHIDILDLDNDEDKDILVSGYSFSSQEVFENINSTYEKISVDIDASGQVYRIFDDINEDGKVDFFSKRLNYGNTFIHYNNSVSSPSINDFNLNIQETGYSNIRVSQSDLTASGYIVLLKEDSSSTLNDLPVDNSFYAANSSLGVGGQIDGAYVVYSGSASSFEINGLAPSSNYKLFAFPYNSNSPNNTIINYTDEFISLNIVTDSSIYLLQELPVVEVDEDSSTEFDLTEYIFDDGINTYSASSEVEDVELSFDSNILIIESLNDFNGEAQFEIMVANEHEEKGYMLQLLVKPVNDAPVLQEGSSLQIVGLESSSFRLYFKDVDDAVEELSMNVTSSNDAIINPEGIDLQITDDSIQVNFTPLNFGTTTITMTVSDSEFETSTNYEIEVTEQVLSNLSKLEGVRIYPNPVSDLIHFEGINENMAYRILTLNGKLVMEGYKIPEILDISKLEDGVYIMVANNKKLRFIKK</sequence>
<dbReference type="SUPFAM" id="SSF69318">
    <property type="entry name" value="Integrin alpha N-terminal domain"/>
    <property type="match status" value="3"/>
</dbReference>
<dbReference type="InterPro" id="IPR028994">
    <property type="entry name" value="Integrin_alpha_N"/>
</dbReference>
<evidence type="ECO:0000256" key="1">
    <source>
        <dbReference type="ARBA" id="ARBA00022729"/>
    </source>
</evidence>
<dbReference type="Gene3D" id="2.30.30.100">
    <property type="match status" value="1"/>
</dbReference>
<feature type="domain" description="Secretion system C-terminal sorting" evidence="3">
    <location>
        <begin position="1039"/>
        <end position="1103"/>
    </location>
</feature>
<keyword evidence="1 2" id="KW-0732">Signal</keyword>
<keyword evidence="5" id="KW-1185">Reference proteome</keyword>
<dbReference type="RefSeq" id="WP_308347429.1">
    <property type="nucleotide sequence ID" value="NZ_CP129971.1"/>
</dbReference>
<organism evidence="4 5">
    <name type="scientific">Marivirga salinarum</name>
    <dbReference type="NCBI Taxonomy" id="3059078"/>
    <lineage>
        <taxon>Bacteria</taxon>
        <taxon>Pseudomonadati</taxon>
        <taxon>Bacteroidota</taxon>
        <taxon>Cytophagia</taxon>
        <taxon>Cytophagales</taxon>
        <taxon>Marivirgaceae</taxon>
        <taxon>Marivirga</taxon>
    </lineage>
</organism>
<dbReference type="PANTHER" id="PTHR46580">
    <property type="entry name" value="SENSOR KINASE-RELATED"/>
    <property type="match status" value="1"/>
</dbReference>